<keyword evidence="4" id="KW-1185">Reference proteome</keyword>
<feature type="coiled-coil region" evidence="1">
    <location>
        <begin position="75"/>
        <end position="105"/>
    </location>
</feature>
<feature type="compositionally biased region" description="Polar residues" evidence="2">
    <location>
        <begin position="31"/>
        <end position="48"/>
    </location>
</feature>
<sequence length="117" mass="13437">MRKGMRSAFERKDQLQRNLQKCKYEPRDSEATVQSHGTSTSRSQTPKDSVSRKRKECEDDSVASGDDRIVAEGLKKIYEARLAALERKEQECQKERADLDTFLKSIRVLENKEAATD</sequence>
<feature type="region of interest" description="Disordered" evidence="2">
    <location>
        <begin position="1"/>
        <end position="64"/>
    </location>
</feature>
<evidence type="ECO:0000256" key="2">
    <source>
        <dbReference type="SAM" id="MobiDB-lite"/>
    </source>
</evidence>
<name>A0ABQ0GMB1_9PEZI</name>
<organism evidence="3 4">
    <name type="scientific">Madurella fahalii</name>
    <dbReference type="NCBI Taxonomy" id="1157608"/>
    <lineage>
        <taxon>Eukaryota</taxon>
        <taxon>Fungi</taxon>
        <taxon>Dikarya</taxon>
        <taxon>Ascomycota</taxon>
        <taxon>Pezizomycotina</taxon>
        <taxon>Sordariomycetes</taxon>
        <taxon>Sordariomycetidae</taxon>
        <taxon>Sordariales</taxon>
        <taxon>Sordariales incertae sedis</taxon>
        <taxon>Madurella</taxon>
    </lineage>
</organism>
<dbReference type="GeneID" id="98179844"/>
<comment type="caution">
    <text evidence="3">The sequence shown here is derived from an EMBL/GenBank/DDBJ whole genome shotgun (WGS) entry which is preliminary data.</text>
</comment>
<reference evidence="3 4" key="1">
    <citation type="submission" date="2024-09" db="EMBL/GenBank/DDBJ databases">
        <title>Itraconazole resistance in Madurella fahalii resulting from another homologue of gene encoding cytochrome P450 14-alpha sterol demethylase (CYP51).</title>
        <authorList>
            <person name="Yoshioka I."/>
            <person name="Fahal A.H."/>
            <person name="Kaneko S."/>
            <person name="Yaguchi T."/>
        </authorList>
    </citation>
    <scope>NUCLEOTIDE SEQUENCE [LARGE SCALE GENOMIC DNA]</scope>
    <source>
        <strain evidence="3 4">IFM 68171</strain>
    </source>
</reference>
<gene>
    <name evidence="3" type="ORF">MFIFM68171_09102</name>
</gene>
<dbReference type="EMBL" id="BAAFSV010000005">
    <property type="protein sequence ID" value="GAB1318892.1"/>
    <property type="molecule type" value="Genomic_DNA"/>
</dbReference>
<dbReference type="Proteomes" id="UP001628179">
    <property type="component" value="Unassembled WGS sequence"/>
</dbReference>
<accession>A0ABQ0GMB1</accession>
<proteinExistence type="predicted"/>
<evidence type="ECO:0000256" key="1">
    <source>
        <dbReference type="SAM" id="Coils"/>
    </source>
</evidence>
<keyword evidence="1" id="KW-0175">Coiled coil</keyword>
<evidence type="ECO:0000313" key="4">
    <source>
        <dbReference type="Proteomes" id="UP001628179"/>
    </source>
</evidence>
<protein>
    <submittedName>
        <fullName evidence="3">Uncharacterized protein</fullName>
    </submittedName>
</protein>
<dbReference type="RefSeq" id="XP_070920622.1">
    <property type="nucleotide sequence ID" value="XM_071064521.1"/>
</dbReference>
<evidence type="ECO:0000313" key="3">
    <source>
        <dbReference type="EMBL" id="GAB1318892.1"/>
    </source>
</evidence>